<dbReference type="GO" id="GO:0006879">
    <property type="term" value="P:intracellular iron ion homeostasis"/>
    <property type="evidence" value="ECO:0007669"/>
    <property type="project" value="TreeGrafter"/>
</dbReference>
<dbReference type="Proteomes" id="UP000249402">
    <property type="component" value="Unassembled WGS sequence"/>
</dbReference>
<reference evidence="10 11" key="1">
    <citation type="submission" date="2018-02" db="EMBL/GenBank/DDBJ databases">
        <title>The genomes of Aspergillus section Nigri reveals drivers in fungal speciation.</title>
        <authorList>
            <consortium name="DOE Joint Genome Institute"/>
            <person name="Vesth T.C."/>
            <person name="Nybo J."/>
            <person name="Theobald S."/>
            <person name="Brandl J."/>
            <person name="Frisvad J.C."/>
            <person name="Nielsen K.F."/>
            <person name="Lyhne E.K."/>
            <person name="Kogle M.E."/>
            <person name="Kuo A."/>
            <person name="Riley R."/>
            <person name="Clum A."/>
            <person name="Nolan M."/>
            <person name="Lipzen A."/>
            <person name="Salamov A."/>
            <person name="Henrissat B."/>
            <person name="Wiebenga A."/>
            <person name="De vries R.P."/>
            <person name="Grigoriev I.V."/>
            <person name="Mortensen U.H."/>
            <person name="Andersen M.R."/>
            <person name="Baker S.E."/>
        </authorList>
    </citation>
    <scope>NUCLEOTIDE SEQUENCE [LARGE SCALE GENOMIC DNA]</scope>
    <source>
        <strain evidence="10 11">CBS 121593</strain>
    </source>
</reference>
<dbReference type="GO" id="GO:0005886">
    <property type="term" value="C:plasma membrane"/>
    <property type="evidence" value="ECO:0007669"/>
    <property type="project" value="TreeGrafter"/>
</dbReference>
<organism evidence="10 11">
    <name type="scientific">Aspergillus ibericus CBS 121593</name>
    <dbReference type="NCBI Taxonomy" id="1448316"/>
    <lineage>
        <taxon>Eukaryota</taxon>
        <taxon>Fungi</taxon>
        <taxon>Dikarya</taxon>
        <taxon>Ascomycota</taxon>
        <taxon>Pezizomycotina</taxon>
        <taxon>Eurotiomycetes</taxon>
        <taxon>Eurotiomycetidae</taxon>
        <taxon>Eurotiales</taxon>
        <taxon>Aspergillaceae</taxon>
        <taxon>Aspergillus</taxon>
        <taxon>Aspergillus subgen. Circumdati</taxon>
    </lineage>
</organism>
<name>A0A395HD39_9EURO</name>
<dbReference type="PANTHER" id="PTHR32361">
    <property type="entry name" value="FERRIC/CUPRIC REDUCTASE TRANSMEMBRANE COMPONENT"/>
    <property type="match status" value="1"/>
</dbReference>
<keyword evidence="2" id="KW-0813">Transport</keyword>
<evidence type="ECO:0000256" key="2">
    <source>
        <dbReference type="ARBA" id="ARBA00022448"/>
    </source>
</evidence>
<keyword evidence="6 7" id="KW-0472">Membrane</keyword>
<dbReference type="Pfam" id="PF01794">
    <property type="entry name" value="Ferric_reduct"/>
    <property type="match status" value="1"/>
</dbReference>
<evidence type="ECO:0000256" key="7">
    <source>
        <dbReference type="SAM" id="Phobius"/>
    </source>
</evidence>
<dbReference type="PANTHER" id="PTHR32361:SF26">
    <property type="entry name" value="FAD-BINDING 8 DOMAIN-CONTAINING PROTEIN-RELATED"/>
    <property type="match status" value="1"/>
</dbReference>
<evidence type="ECO:0000313" key="10">
    <source>
        <dbReference type="EMBL" id="RAL04898.1"/>
    </source>
</evidence>
<accession>A0A395HD39</accession>
<gene>
    <name evidence="10" type="ORF">BO80DRAFT_480836</name>
</gene>
<dbReference type="VEuPathDB" id="FungiDB:BO80DRAFT_480836"/>
<dbReference type="InterPro" id="IPR013130">
    <property type="entry name" value="Fe3_Rdtase_TM_dom"/>
</dbReference>
<dbReference type="GO" id="GO:0000293">
    <property type="term" value="F:ferric-chelate reductase activity"/>
    <property type="evidence" value="ECO:0007669"/>
    <property type="project" value="TreeGrafter"/>
</dbReference>
<proteinExistence type="predicted"/>
<dbReference type="Pfam" id="PF08022">
    <property type="entry name" value="FAD_binding_8"/>
    <property type="match status" value="1"/>
</dbReference>
<evidence type="ECO:0000256" key="6">
    <source>
        <dbReference type="ARBA" id="ARBA00023136"/>
    </source>
</evidence>
<dbReference type="FunFam" id="3.40.50.80:FF:000071">
    <property type="entry name" value="Cell surface metalloreductase (FreA), putative"/>
    <property type="match status" value="1"/>
</dbReference>
<dbReference type="GeneID" id="37228230"/>
<feature type="transmembrane region" description="Helical" evidence="7">
    <location>
        <begin position="127"/>
        <end position="147"/>
    </location>
</feature>
<dbReference type="RefSeq" id="XP_025579225.1">
    <property type="nucleotide sequence ID" value="XM_025723365.1"/>
</dbReference>
<feature type="transmembrane region" description="Helical" evidence="7">
    <location>
        <begin position="215"/>
        <end position="237"/>
    </location>
</feature>
<keyword evidence="4 7" id="KW-1133">Transmembrane helix</keyword>
<keyword evidence="11" id="KW-1185">Reference proteome</keyword>
<feature type="transmembrane region" description="Helical" evidence="7">
    <location>
        <begin position="60"/>
        <end position="78"/>
    </location>
</feature>
<evidence type="ECO:0000259" key="9">
    <source>
        <dbReference type="Pfam" id="PF08022"/>
    </source>
</evidence>
<dbReference type="AlphaFoldDB" id="A0A395HD39"/>
<sequence>MNALNIYGVVAGGILVALCMARATSLLARWAKVTDSLITKHLTLPYIVRRHQLYGPWSRGSILLHLSYITVNIFLVFFGDFSLTSAGRRAGALALINLTFLLSAMHLSFLADYLDITLRNYKRIHRAVGWIAIALQTFHIMMAVLVSRVDFPVHEPENFAAILGAASLGILAILSLPLFRRRVYEAFLRAHQVLVGVYVYGVLRHIPKRSHSSRLYIYIGLGTLGLTSVLQLIMLLYRNGLFAGRGPPRAIVSYHQGEKAEDYDNIKGGIIKIRIILPRSVKMPTVSLWSWTQTHPFTITSWSREKQDSLDLFVQPRQGLSADLLRYVRPITEGSVSFLALFTGPHGHYEPVSGYESALVVASGFGIATAIPYIRQMIYGYNTCTSQIRRLHLVWQVESMDIAIAAQKLLNSMLADDVMDDGYILNISIYMDKAQLAQSRLPFGEHKRAFLYQGTLGYRDIISQEASGALIERLPNIRDEPGETLVMVSATDNIRDHIREVTRDYLHQRVNFLELEYQPCS</sequence>
<feature type="transmembrane region" description="Helical" evidence="7">
    <location>
        <begin position="6"/>
        <end position="28"/>
    </location>
</feature>
<evidence type="ECO:0000256" key="4">
    <source>
        <dbReference type="ARBA" id="ARBA00022989"/>
    </source>
</evidence>
<evidence type="ECO:0000259" key="8">
    <source>
        <dbReference type="Pfam" id="PF01794"/>
    </source>
</evidence>
<comment type="subcellular location">
    <subcellularLocation>
        <location evidence="1">Membrane</location>
        <topology evidence="1">Multi-pass membrane protein</topology>
    </subcellularLocation>
</comment>
<evidence type="ECO:0000256" key="3">
    <source>
        <dbReference type="ARBA" id="ARBA00022692"/>
    </source>
</evidence>
<dbReference type="OrthoDB" id="4494341at2759"/>
<dbReference type="STRING" id="1448316.A0A395HD39"/>
<evidence type="ECO:0000256" key="1">
    <source>
        <dbReference type="ARBA" id="ARBA00004141"/>
    </source>
</evidence>
<dbReference type="InterPro" id="IPR039261">
    <property type="entry name" value="FNR_nucleotide-bd"/>
</dbReference>
<protein>
    <submittedName>
        <fullName evidence="10">Putative cell surface metalloreductase</fullName>
    </submittedName>
</protein>
<feature type="domain" description="FAD-binding 8" evidence="9">
    <location>
        <begin position="281"/>
        <end position="333"/>
    </location>
</feature>
<evidence type="ECO:0000256" key="5">
    <source>
        <dbReference type="ARBA" id="ARBA00023065"/>
    </source>
</evidence>
<dbReference type="Gene3D" id="3.40.50.80">
    <property type="entry name" value="Nucleotide-binding domain of ferredoxin-NADP reductase (FNR) module"/>
    <property type="match status" value="1"/>
</dbReference>
<feature type="transmembrane region" description="Helical" evidence="7">
    <location>
        <begin position="159"/>
        <end position="179"/>
    </location>
</feature>
<feature type="domain" description="Ferric oxidoreductase" evidence="8">
    <location>
        <begin position="92"/>
        <end position="202"/>
    </location>
</feature>
<dbReference type="EMBL" id="KZ824422">
    <property type="protein sequence ID" value="RAL04898.1"/>
    <property type="molecule type" value="Genomic_DNA"/>
</dbReference>
<keyword evidence="5" id="KW-0406">Ion transport</keyword>
<dbReference type="GO" id="GO:0006826">
    <property type="term" value="P:iron ion transport"/>
    <property type="evidence" value="ECO:0007669"/>
    <property type="project" value="TreeGrafter"/>
</dbReference>
<dbReference type="CDD" id="cd06186">
    <property type="entry name" value="NOX_Duox_like_FAD_NADP"/>
    <property type="match status" value="1"/>
</dbReference>
<dbReference type="InterPro" id="IPR013112">
    <property type="entry name" value="FAD-bd_8"/>
</dbReference>
<feature type="transmembrane region" description="Helical" evidence="7">
    <location>
        <begin position="90"/>
        <end position="115"/>
    </location>
</feature>
<dbReference type="InterPro" id="IPR051410">
    <property type="entry name" value="Ferric/Cupric_Reductase"/>
</dbReference>
<keyword evidence="3 7" id="KW-0812">Transmembrane</keyword>
<evidence type="ECO:0000313" key="11">
    <source>
        <dbReference type="Proteomes" id="UP000249402"/>
    </source>
</evidence>
<dbReference type="GO" id="GO:0015677">
    <property type="term" value="P:copper ion import"/>
    <property type="evidence" value="ECO:0007669"/>
    <property type="project" value="TreeGrafter"/>
</dbReference>